<dbReference type="PANTHER" id="PTHR19918">
    <property type="entry name" value="CELL DIVISION CYCLE 20 CDC20 FIZZY -RELATED"/>
    <property type="match status" value="1"/>
</dbReference>
<feature type="region of interest" description="Disordered" evidence="8">
    <location>
        <begin position="542"/>
        <end position="561"/>
    </location>
</feature>
<evidence type="ECO:0000256" key="7">
    <source>
        <dbReference type="PROSITE-ProRule" id="PRU00221"/>
    </source>
</evidence>
<keyword evidence="2 7" id="KW-0853">WD repeat</keyword>
<keyword evidence="6" id="KW-0131">Cell cycle</keyword>
<dbReference type="InterPro" id="IPR036322">
    <property type="entry name" value="WD40_repeat_dom_sf"/>
</dbReference>
<evidence type="ECO:0000256" key="8">
    <source>
        <dbReference type="SAM" id="MobiDB-lite"/>
    </source>
</evidence>
<feature type="region of interest" description="Disordered" evidence="8">
    <location>
        <begin position="190"/>
        <end position="217"/>
    </location>
</feature>
<feature type="region of interest" description="Disordered" evidence="8">
    <location>
        <begin position="1"/>
        <end position="30"/>
    </location>
</feature>
<dbReference type="SUPFAM" id="SSF50978">
    <property type="entry name" value="WD40 repeat-like"/>
    <property type="match status" value="1"/>
</dbReference>
<comment type="caution">
    <text evidence="10">The sequence shown here is derived from an EMBL/GenBank/DDBJ whole genome shotgun (WGS) entry which is preliminary data.</text>
</comment>
<dbReference type="GO" id="GO:0005680">
    <property type="term" value="C:anaphase-promoting complex"/>
    <property type="evidence" value="ECO:0007669"/>
    <property type="project" value="TreeGrafter"/>
</dbReference>
<feature type="domain" description="CDC20/Fizzy WD40" evidence="9">
    <location>
        <begin position="225"/>
        <end position="529"/>
    </location>
</feature>
<feature type="compositionally biased region" description="Low complexity" evidence="8">
    <location>
        <begin position="193"/>
        <end position="212"/>
    </location>
</feature>
<dbReference type="Proteomes" id="UP000620104">
    <property type="component" value="Unassembled WGS sequence"/>
</dbReference>
<evidence type="ECO:0000313" key="11">
    <source>
        <dbReference type="Proteomes" id="UP000620104"/>
    </source>
</evidence>
<protein>
    <recommendedName>
        <fullName evidence="9">CDC20/Fizzy WD40 domain-containing protein</fullName>
    </recommendedName>
</protein>
<dbReference type="GO" id="GO:0051301">
    <property type="term" value="P:cell division"/>
    <property type="evidence" value="ECO:0007669"/>
    <property type="project" value="UniProtKB-KW"/>
</dbReference>
<dbReference type="Pfam" id="PF24807">
    <property type="entry name" value="WD40_CDC20-Fz"/>
    <property type="match status" value="1"/>
</dbReference>
<keyword evidence="5" id="KW-0498">Mitosis</keyword>
<organism evidence="10 11">
    <name type="scientific">Naganishia liquefaciens</name>
    <dbReference type="NCBI Taxonomy" id="104408"/>
    <lineage>
        <taxon>Eukaryota</taxon>
        <taxon>Fungi</taxon>
        <taxon>Dikarya</taxon>
        <taxon>Basidiomycota</taxon>
        <taxon>Agaricomycotina</taxon>
        <taxon>Tremellomycetes</taxon>
        <taxon>Filobasidiales</taxon>
        <taxon>Filobasidiaceae</taxon>
        <taxon>Naganishia</taxon>
    </lineage>
</organism>
<dbReference type="AlphaFoldDB" id="A0A8H3TVZ4"/>
<keyword evidence="11" id="KW-1185">Reference proteome</keyword>
<dbReference type="Gene3D" id="2.130.10.10">
    <property type="entry name" value="YVTN repeat-like/Quinoprotein amine dehydrogenase"/>
    <property type="match status" value="1"/>
</dbReference>
<dbReference type="PANTHER" id="PTHR19918:SF8">
    <property type="entry name" value="FI02843P"/>
    <property type="match status" value="1"/>
</dbReference>
<dbReference type="SMART" id="SM00320">
    <property type="entry name" value="WD40"/>
    <property type="match status" value="6"/>
</dbReference>
<evidence type="ECO:0000256" key="6">
    <source>
        <dbReference type="ARBA" id="ARBA00023306"/>
    </source>
</evidence>
<evidence type="ECO:0000256" key="3">
    <source>
        <dbReference type="ARBA" id="ARBA00022618"/>
    </source>
</evidence>
<accession>A0A8H3TVZ4</accession>
<comment type="similarity">
    <text evidence="1">Belongs to the WD repeat CDC20/Fizzy family.</text>
</comment>
<keyword evidence="3" id="KW-0132">Cell division</keyword>
<feature type="compositionally biased region" description="Polar residues" evidence="8">
    <location>
        <begin position="16"/>
        <end position="30"/>
    </location>
</feature>
<evidence type="ECO:0000256" key="1">
    <source>
        <dbReference type="ARBA" id="ARBA00006445"/>
    </source>
</evidence>
<sequence>MSSAKTPSKSRHTTPSRHASSALTGTSHANITADTMDASFAKGDLTNPFISKKLPGSTHTSPRKAGRSSAGIASGSCMTVNLRAIDPERKDVGNTSTGSSGKFSTGRNLDRFIPSRKASGDVSIPSLAASANNSMNISMSELSLAGGDTSTLSAHETTQHTRILSFAAAPPPPASHNPHANAHLSLSRQYTAPSRTTGARSGGSTSSSAAGPARRRIPALPDRVLDAPGFKDDYYLNLISWSSSNKVAIGLGELAYVWNADTGDVSSMGTEGEDQPEVCSLAWATDGSFLAIGNDQGDVELWDADTGQRVRKMSGHQARVASLSWNGSVISSGCRDGSIHHHDVRIAQHKVQDLRGHRAEVCGLAWRGDGQFLASGGNDNVVNCWDGRVGQSVLKDAEGLPSVPPKWQKMNHTAAVKAIAWCPWQTSLLATGGGTSDQTIHFWSSTTGARLSSLPTSSQVTSLIWSNHSKEILATHGFPDKSMTLWSYPSLTKVQELQGAHDERILGSAVSPDGCTVVTGAADENLKFWKIWEAKSSYKSKSEDRDENGAVRTKHTAAMWR</sequence>
<dbReference type="EMBL" id="BLZA01000030">
    <property type="protein sequence ID" value="GHJ88591.1"/>
    <property type="molecule type" value="Genomic_DNA"/>
</dbReference>
<evidence type="ECO:0000256" key="5">
    <source>
        <dbReference type="ARBA" id="ARBA00022776"/>
    </source>
</evidence>
<evidence type="ECO:0000313" key="10">
    <source>
        <dbReference type="EMBL" id="GHJ88591.1"/>
    </source>
</evidence>
<keyword evidence="4" id="KW-0677">Repeat</keyword>
<evidence type="ECO:0000256" key="2">
    <source>
        <dbReference type="ARBA" id="ARBA00022574"/>
    </source>
</evidence>
<reference evidence="10" key="1">
    <citation type="submission" date="2020-07" db="EMBL/GenBank/DDBJ databases">
        <title>Draft Genome Sequence of a Deep-Sea Yeast, Naganishia (Cryptococcus) liquefaciens strain N6.</title>
        <authorList>
            <person name="Han Y.W."/>
            <person name="Kajitani R."/>
            <person name="Morimoto H."/>
            <person name="Parhat M."/>
            <person name="Tsubouchi H."/>
            <person name="Bakenova O."/>
            <person name="Ogata M."/>
            <person name="Argunhan B."/>
            <person name="Aoki R."/>
            <person name="Kajiwara S."/>
            <person name="Itoh T."/>
            <person name="Iwasaki H."/>
        </authorList>
    </citation>
    <scope>NUCLEOTIDE SEQUENCE</scope>
    <source>
        <strain evidence="10">N6</strain>
    </source>
</reference>
<feature type="compositionally biased region" description="Low complexity" evidence="8">
    <location>
        <begin position="93"/>
        <end position="106"/>
    </location>
</feature>
<dbReference type="OrthoDB" id="10263272at2759"/>
<dbReference type="InterPro" id="IPR056150">
    <property type="entry name" value="WD40_CDC20-Fz"/>
</dbReference>
<feature type="region of interest" description="Disordered" evidence="8">
    <location>
        <begin position="50"/>
        <end position="72"/>
    </location>
</feature>
<gene>
    <name evidence="10" type="ORF">NliqN6_4993</name>
</gene>
<feature type="repeat" description="WD" evidence="7">
    <location>
        <begin position="271"/>
        <end position="312"/>
    </location>
</feature>
<dbReference type="InterPro" id="IPR015943">
    <property type="entry name" value="WD40/YVTN_repeat-like_dom_sf"/>
</dbReference>
<dbReference type="InterPro" id="IPR033010">
    <property type="entry name" value="Cdc20/Fizzy"/>
</dbReference>
<dbReference type="GO" id="GO:1990757">
    <property type="term" value="F:ubiquitin ligase activator activity"/>
    <property type="evidence" value="ECO:0007669"/>
    <property type="project" value="TreeGrafter"/>
</dbReference>
<evidence type="ECO:0000259" key="9">
    <source>
        <dbReference type="Pfam" id="PF24807"/>
    </source>
</evidence>
<dbReference type="InterPro" id="IPR001680">
    <property type="entry name" value="WD40_rpt"/>
</dbReference>
<dbReference type="PROSITE" id="PS50082">
    <property type="entry name" value="WD_REPEATS_2"/>
    <property type="match status" value="3"/>
</dbReference>
<evidence type="ECO:0000256" key="4">
    <source>
        <dbReference type="ARBA" id="ARBA00022737"/>
    </source>
</evidence>
<feature type="region of interest" description="Disordered" evidence="8">
    <location>
        <begin position="84"/>
        <end position="109"/>
    </location>
</feature>
<dbReference type="GO" id="GO:1905786">
    <property type="term" value="P:positive regulation of anaphase-promoting complex-dependent catabolic process"/>
    <property type="evidence" value="ECO:0007669"/>
    <property type="project" value="TreeGrafter"/>
</dbReference>
<proteinExistence type="inferred from homology"/>
<name>A0A8H3TVZ4_9TREE</name>
<dbReference type="GO" id="GO:0031145">
    <property type="term" value="P:anaphase-promoting complex-dependent catabolic process"/>
    <property type="evidence" value="ECO:0007669"/>
    <property type="project" value="TreeGrafter"/>
</dbReference>
<dbReference type="PROSITE" id="PS50294">
    <property type="entry name" value="WD_REPEATS_REGION"/>
    <property type="match status" value="2"/>
</dbReference>
<dbReference type="GO" id="GO:0010997">
    <property type="term" value="F:anaphase-promoting complex binding"/>
    <property type="evidence" value="ECO:0007669"/>
    <property type="project" value="InterPro"/>
</dbReference>
<feature type="repeat" description="WD" evidence="7">
    <location>
        <begin position="498"/>
        <end position="539"/>
    </location>
</feature>
<feature type="repeat" description="WD" evidence="7">
    <location>
        <begin position="354"/>
        <end position="395"/>
    </location>
</feature>